<dbReference type="InterPro" id="IPR013096">
    <property type="entry name" value="Cupin_2"/>
</dbReference>
<dbReference type="Gene3D" id="2.60.120.10">
    <property type="entry name" value="Jelly Rolls"/>
    <property type="match status" value="1"/>
</dbReference>
<dbReference type="Proteomes" id="UP000256661">
    <property type="component" value="Unassembled WGS sequence"/>
</dbReference>
<protein>
    <submittedName>
        <fullName evidence="2">Quercetin dioxygenase-like cupin family protein</fullName>
    </submittedName>
</protein>
<dbReference type="InterPro" id="IPR014710">
    <property type="entry name" value="RmlC-like_jellyroll"/>
</dbReference>
<dbReference type="GO" id="GO:0051213">
    <property type="term" value="F:dioxygenase activity"/>
    <property type="evidence" value="ECO:0007669"/>
    <property type="project" value="UniProtKB-KW"/>
</dbReference>
<gene>
    <name evidence="2" type="ORF">DFJ69_2423</name>
</gene>
<evidence type="ECO:0000313" key="3">
    <source>
        <dbReference type="Proteomes" id="UP000256661"/>
    </source>
</evidence>
<keyword evidence="2" id="KW-0223">Dioxygenase</keyword>
<organism evidence="2 3">
    <name type="scientific">Thermomonospora umbrina</name>
    <dbReference type="NCBI Taxonomy" id="111806"/>
    <lineage>
        <taxon>Bacteria</taxon>
        <taxon>Bacillati</taxon>
        <taxon>Actinomycetota</taxon>
        <taxon>Actinomycetes</taxon>
        <taxon>Streptosporangiales</taxon>
        <taxon>Thermomonosporaceae</taxon>
        <taxon>Thermomonospora</taxon>
    </lineage>
</organism>
<dbReference type="OrthoDB" id="5145129at2"/>
<dbReference type="RefSeq" id="WP_116022535.1">
    <property type="nucleotide sequence ID" value="NZ_QTTT01000001.1"/>
</dbReference>
<proteinExistence type="predicted"/>
<comment type="caution">
    <text evidence="2">The sequence shown here is derived from an EMBL/GenBank/DDBJ whole genome shotgun (WGS) entry which is preliminary data.</text>
</comment>
<sequence>MSVDHLIRRSDRRRSETPNAVMTTFASPSQGGAGHAMWRVDMAPGARGPLHSFDAEQIWAVVEGGATVELDGASFAVEPGDTVVLPAGTTRRINADTDHGFAAIVSAPAGAEARVDGSPDTVVPPWTI</sequence>
<evidence type="ECO:0000313" key="2">
    <source>
        <dbReference type="EMBL" id="REE96970.1"/>
    </source>
</evidence>
<dbReference type="Pfam" id="PF07883">
    <property type="entry name" value="Cupin_2"/>
    <property type="match status" value="1"/>
</dbReference>
<dbReference type="EMBL" id="QTTT01000001">
    <property type="protein sequence ID" value="REE96970.1"/>
    <property type="molecule type" value="Genomic_DNA"/>
</dbReference>
<evidence type="ECO:0000259" key="1">
    <source>
        <dbReference type="Pfam" id="PF07883"/>
    </source>
</evidence>
<dbReference type="SUPFAM" id="SSF51182">
    <property type="entry name" value="RmlC-like cupins"/>
    <property type="match status" value="1"/>
</dbReference>
<feature type="domain" description="Cupin type-2" evidence="1">
    <location>
        <begin position="39"/>
        <end position="98"/>
    </location>
</feature>
<dbReference type="InterPro" id="IPR011051">
    <property type="entry name" value="RmlC_Cupin_sf"/>
</dbReference>
<dbReference type="AlphaFoldDB" id="A0A3D9SR31"/>
<keyword evidence="2" id="KW-0560">Oxidoreductase</keyword>
<keyword evidence="3" id="KW-1185">Reference proteome</keyword>
<reference evidence="2 3" key="1">
    <citation type="submission" date="2018-08" db="EMBL/GenBank/DDBJ databases">
        <title>Sequencing the genomes of 1000 actinobacteria strains.</title>
        <authorList>
            <person name="Klenk H.-P."/>
        </authorList>
    </citation>
    <scope>NUCLEOTIDE SEQUENCE [LARGE SCALE GENOMIC DNA]</scope>
    <source>
        <strain evidence="2 3">DSM 43927</strain>
    </source>
</reference>
<name>A0A3D9SR31_9ACTN</name>
<accession>A0A3D9SR31</accession>